<feature type="non-terminal residue" evidence="1">
    <location>
        <position position="94"/>
    </location>
</feature>
<feature type="non-terminal residue" evidence="1">
    <location>
        <position position="1"/>
    </location>
</feature>
<sequence>LYSLTDNIHQTEDLTLNDLINVLKDLFSRNDQVIEQLIETFKLVNLTYDNSEKDGSIEILLISINAAITSLETVCIFLLQQDKEVDKYVKSIRK</sequence>
<evidence type="ECO:0000313" key="1">
    <source>
        <dbReference type="EMBL" id="CAG8726464.1"/>
    </source>
</evidence>
<keyword evidence="2" id="KW-1185">Reference proteome</keyword>
<organism evidence="1 2">
    <name type="scientific">Cetraspora pellucida</name>
    <dbReference type="NCBI Taxonomy" id="1433469"/>
    <lineage>
        <taxon>Eukaryota</taxon>
        <taxon>Fungi</taxon>
        <taxon>Fungi incertae sedis</taxon>
        <taxon>Mucoromycota</taxon>
        <taxon>Glomeromycotina</taxon>
        <taxon>Glomeromycetes</taxon>
        <taxon>Diversisporales</taxon>
        <taxon>Gigasporaceae</taxon>
        <taxon>Cetraspora</taxon>
    </lineage>
</organism>
<gene>
    <name evidence="1" type="ORF">SPELUC_LOCUS12795</name>
</gene>
<protein>
    <submittedName>
        <fullName evidence="1">7338_t:CDS:1</fullName>
    </submittedName>
</protein>
<reference evidence="1" key="1">
    <citation type="submission" date="2021-06" db="EMBL/GenBank/DDBJ databases">
        <authorList>
            <person name="Kallberg Y."/>
            <person name="Tangrot J."/>
            <person name="Rosling A."/>
        </authorList>
    </citation>
    <scope>NUCLEOTIDE SEQUENCE</scope>
    <source>
        <strain evidence="1">28 12/20/2015</strain>
    </source>
</reference>
<name>A0ACA9PX68_9GLOM</name>
<proteinExistence type="predicted"/>
<dbReference type="EMBL" id="CAJVPW010031420">
    <property type="protein sequence ID" value="CAG8726464.1"/>
    <property type="molecule type" value="Genomic_DNA"/>
</dbReference>
<evidence type="ECO:0000313" key="2">
    <source>
        <dbReference type="Proteomes" id="UP000789366"/>
    </source>
</evidence>
<comment type="caution">
    <text evidence="1">The sequence shown here is derived from an EMBL/GenBank/DDBJ whole genome shotgun (WGS) entry which is preliminary data.</text>
</comment>
<accession>A0ACA9PX68</accession>
<dbReference type="Proteomes" id="UP000789366">
    <property type="component" value="Unassembled WGS sequence"/>
</dbReference>